<dbReference type="Pfam" id="PF17255">
    <property type="entry name" value="EbsA"/>
    <property type="match status" value="1"/>
</dbReference>
<keyword evidence="1" id="KW-0472">Membrane</keyword>
<dbReference type="OrthoDB" id="2233065at2"/>
<gene>
    <name evidence="2" type="ORF">BN1356_01419</name>
</gene>
<sequence>MIKIFGKIRYHWQPELSWAIIYWSLSLTPMFIGLALLYERAQISTAIFVMFFLFIFAIGIGFHRFFRIEENQLYIALATPFASRKIQIKSITKIEVTRLFIKVFATAFPNGKIFYMRKWPKKFFINDLVRNSHFQGEIELTDHMIEQDYFEEYYAESSKSVR</sequence>
<proteinExistence type="predicted"/>
<dbReference type="InterPro" id="IPR020215">
    <property type="entry name" value="EbsA-like"/>
</dbReference>
<accession>A0A0E4CSV9</accession>
<dbReference type="AlphaFoldDB" id="A0A0E4CSV9"/>
<reference evidence="3" key="1">
    <citation type="submission" date="2015-03" db="EMBL/GenBank/DDBJ databases">
        <authorList>
            <person name="Urmite Genomes"/>
        </authorList>
    </citation>
    <scope>NUCLEOTIDE SEQUENCE [LARGE SCALE GENOMIC DNA]</scope>
    <source>
        <strain evidence="3">FF10</strain>
    </source>
</reference>
<dbReference type="EMBL" id="CTEN01000003">
    <property type="protein sequence ID" value="CQR25075.1"/>
    <property type="molecule type" value="Genomic_DNA"/>
</dbReference>
<organism evidence="2 3">
    <name type="scientific">Streptococcus varani</name>
    <dbReference type="NCBI Taxonomy" id="1608583"/>
    <lineage>
        <taxon>Bacteria</taxon>
        <taxon>Bacillati</taxon>
        <taxon>Bacillota</taxon>
        <taxon>Bacilli</taxon>
        <taxon>Lactobacillales</taxon>
        <taxon>Streptococcaceae</taxon>
        <taxon>Streptococcus</taxon>
    </lineage>
</organism>
<protein>
    <submittedName>
        <fullName evidence="2">Membrane protein</fullName>
    </submittedName>
</protein>
<feature type="transmembrane region" description="Helical" evidence="1">
    <location>
        <begin position="20"/>
        <end position="38"/>
    </location>
</feature>
<dbReference type="Proteomes" id="UP000198604">
    <property type="component" value="Unassembled WGS sequence"/>
</dbReference>
<keyword evidence="3" id="KW-1185">Reference proteome</keyword>
<evidence type="ECO:0000256" key="1">
    <source>
        <dbReference type="SAM" id="Phobius"/>
    </source>
</evidence>
<dbReference type="RefSeq" id="WP_093650665.1">
    <property type="nucleotide sequence ID" value="NZ_CTEN01000003.1"/>
</dbReference>
<keyword evidence="1" id="KW-0812">Transmembrane</keyword>
<name>A0A0E4CSV9_9STRE</name>
<evidence type="ECO:0000313" key="3">
    <source>
        <dbReference type="Proteomes" id="UP000198604"/>
    </source>
</evidence>
<evidence type="ECO:0000313" key="2">
    <source>
        <dbReference type="EMBL" id="CQR25075.1"/>
    </source>
</evidence>
<keyword evidence="1" id="KW-1133">Transmembrane helix</keyword>
<feature type="transmembrane region" description="Helical" evidence="1">
    <location>
        <begin position="45"/>
        <end position="66"/>
    </location>
</feature>